<organism evidence="1 2">
    <name type="scientific">Paenibacillus konkukensis</name>
    <dbReference type="NCBI Taxonomy" id="2020716"/>
    <lineage>
        <taxon>Bacteria</taxon>
        <taxon>Bacillati</taxon>
        <taxon>Bacillota</taxon>
        <taxon>Bacilli</taxon>
        <taxon>Bacillales</taxon>
        <taxon>Paenibacillaceae</taxon>
        <taxon>Paenibacillus</taxon>
    </lineage>
</organism>
<name>A0ABY4RP72_9BACL</name>
<protein>
    <recommendedName>
        <fullName evidence="3">Post-SET domain-containing protein</fullName>
    </recommendedName>
</protein>
<evidence type="ECO:0000313" key="2">
    <source>
        <dbReference type="Proteomes" id="UP001057134"/>
    </source>
</evidence>
<reference evidence="1" key="2">
    <citation type="journal article" date="2021" name="J Anim Sci Technol">
        <title>Complete genome sequence of Paenibacillus konkukensis sp. nov. SK3146 as a potential probiotic strain.</title>
        <authorList>
            <person name="Jung H.I."/>
            <person name="Park S."/>
            <person name="Niu K.M."/>
            <person name="Lee S.W."/>
            <person name="Kothari D."/>
            <person name="Yi K.J."/>
            <person name="Kim S.K."/>
        </authorList>
    </citation>
    <scope>NUCLEOTIDE SEQUENCE</scope>
    <source>
        <strain evidence="1">SK3146</strain>
    </source>
</reference>
<dbReference type="Proteomes" id="UP001057134">
    <property type="component" value="Chromosome"/>
</dbReference>
<evidence type="ECO:0000313" key="1">
    <source>
        <dbReference type="EMBL" id="UQZ83383.1"/>
    </source>
</evidence>
<reference evidence="1" key="1">
    <citation type="submission" date="2018-02" db="EMBL/GenBank/DDBJ databases">
        <authorList>
            <person name="Kim S.-K."/>
            <person name="Jung H.-I."/>
            <person name="Lee S.-W."/>
        </authorList>
    </citation>
    <scope>NUCLEOTIDE SEQUENCE</scope>
    <source>
        <strain evidence="1">SK3146</strain>
    </source>
</reference>
<proteinExistence type="predicted"/>
<dbReference type="EMBL" id="CP027059">
    <property type="protein sequence ID" value="UQZ83383.1"/>
    <property type="molecule type" value="Genomic_DNA"/>
</dbReference>
<evidence type="ECO:0008006" key="3">
    <source>
        <dbReference type="Google" id="ProtNLM"/>
    </source>
</evidence>
<accession>A0ABY4RP72</accession>
<sequence>MRLEAEEWITVFLLTCQGWSWDRDLQIIHADVRLEIDGDKLIDEPLCVDVGLPAMLLSLSENVEPNRWAAADQWQLMPFFCCGCGDPECRGYSFRVRHLGESCLELTELEEREQGEARELGAYKVPLAEYRPQVEAVARQYLQFIEGLDYRPYFADTVKVVRELLER</sequence>
<keyword evidence="2" id="KW-1185">Reference proteome</keyword>
<gene>
    <name evidence="1" type="ORF">SK3146_02570</name>
</gene>